<evidence type="ECO:0000313" key="8">
    <source>
        <dbReference type="EMBL" id="QLI62117.1"/>
    </source>
</evidence>
<comment type="similarity">
    <text evidence="1 6">Belongs to the type-B carboxylesterase/lipase family.</text>
</comment>
<name>A0A7D5UMQ5_9NEOP</name>
<accession>A0A7D5UMQ5</accession>
<evidence type="ECO:0000256" key="5">
    <source>
        <dbReference type="ARBA" id="ARBA00023180"/>
    </source>
</evidence>
<dbReference type="PROSITE" id="PS00122">
    <property type="entry name" value="CARBOXYLESTERASE_B_1"/>
    <property type="match status" value="1"/>
</dbReference>
<evidence type="ECO:0000256" key="4">
    <source>
        <dbReference type="ARBA" id="ARBA00023157"/>
    </source>
</evidence>
<keyword evidence="3 6" id="KW-0378">Hydrolase</keyword>
<reference evidence="8" key="2">
    <citation type="submission" date="2020-04" db="EMBL/GenBank/DDBJ databases">
        <authorList>
            <person name="Yang Y."/>
        </authorList>
    </citation>
    <scope>NUCLEOTIDE SEQUENCE</scope>
    <source>
        <tissue evidence="8">Antennae</tissue>
    </source>
</reference>
<proteinExistence type="evidence at transcript level"/>
<keyword evidence="6" id="KW-0732">Signal</keyword>
<keyword evidence="4" id="KW-1015">Disulfide bond</keyword>
<evidence type="ECO:0000256" key="1">
    <source>
        <dbReference type="ARBA" id="ARBA00005964"/>
    </source>
</evidence>
<evidence type="ECO:0000256" key="3">
    <source>
        <dbReference type="ARBA" id="ARBA00022801"/>
    </source>
</evidence>
<dbReference type="PANTHER" id="PTHR43142:SF1">
    <property type="entry name" value="CARBOXYLIC ESTER HYDROLASE"/>
    <property type="match status" value="1"/>
</dbReference>
<evidence type="ECO:0000256" key="6">
    <source>
        <dbReference type="RuleBase" id="RU361235"/>
    </source>
</evidence>
<feature type="chain" id="PRO_5028514555" description="Carboxylic ester hydrolase" evidence="6">
    <location>
        <begin position="21"/>
        <end position="541"/>
    </location>
</feature>
<dbReference type="EMBL" id="MT386833">
    <property type="protein sequence ID" value="QLI62117.1"/>
    <property type="molecule type" value="mRNA"/>
</dbReference>
<protein>
    <recommendedName>
        <fullName evidence="6">Carboxylic ester hydrolase</fullName>
        <ecNumber evidence="6">3.1.1.-</ecNumber>
    </recommendedName>
</protein>
<evidence type="ECO:0000259" key="7">
    <source>
        <dbReference type="Pfam" id="PF00135"/>
    </source>
</evidence>
<dbReference type="AlphaFoldDB" id="A0A7D5UMQ5"/>
<dbReference type="PANTHER" id="PTHR43142">
    <property type="entry name" value="CARBOXYLIC ESTER HYDROLASE"/>
    <property type="match status" value="1"/>
</dbReference>
<dbReference type="InterPro" id="IPR002018">
    <property type="entry name" value="CarbesteraseB"/>
</dbReference>
<organism evidence="8">
    <name type="scientific">Streltzoviella insularis</name>
    <dbReference type="NCBI Taxonomy" id="1206366"/>
    <lineage>
        <taxon>Eukaryota</taxon>
        <taxon>Metazoa</taxon>
        <taxon>Ecdysozoa</taxon>
        <taxon>Arthropoda</taxon>
        <taxon>Hexapoda</taxon>
        <taxon>Insecta</taxon>
        <taxon>Pterygota</taxon>
        <taxon>Neoptera</taxon>
        <taxon>Endopterygota</taxon>
        <taxon>Lepidoptera</taxon>
        <taxon>Glossata</taxon>
        <taxon>Ditrysia</taxon>
        <taxon>Cossoidea</taxon>
        <taxon>Cossidae</taxon>
        <taxon>Cossinae</taxon>
        <taxon>Streltzoviella</taxon>
    </lineage>
</organism>
<feature type="domain" description="Carboxylesterase type B" evidence="7">
    <location>
        <begin position="23"/>
        <end position="517"/>
    </location>
</feature>
<dbReference type="EC" id="3.1.1.-" evidence="6"/>
<keyword evidence="2" id="KW-0719">Serine esterase</keyword>
<dbReference type="Pfam" id="PF00135">
    <property type="entry name" value="COesterase"/>
    <property type="match status" value="1"/>
</dbReference>
<keyword evidence="5" id="KW-0325">Glycoprotein</keyword>
<dbReference type="SUPFAM" id="SSF53474">
    <property type="entry name" value="alpha/beta-Hydrolases"/>
    <property type="match status" value="1"/>
</dbReference>
<dbReference type="InterPro" id="IPR019826">
    <property type="entry name" value="Carboxylesterase_B_AS"/>
</dbReference>
<evidence type="ECO:0000256" key="2">
    <source>
        <dbReference type="ARBA" id="ARBA00022487"/>
    </source>
</evidence>
<dbReference type="InterPro" id="IPR029058">
    <property type="entry name" value="AB_hydrolase_fold"/>
</dbReference>
<reference evidence="8" key="1">
    <citation type="journal article" date="2019" name="Sci. Rep.">
        <title>Antennal transcriptome analyses and olfactory protein identification in an important wood-boring moth pest, Streltzoviella insularis (Lepidoptera: Cossidae).</title>
        <authorList>
            <person name="Yang Y"/>
            <person name="Li W"/>
            <person name="Tao J Zong.S."/>
        </authorList>
    </citation>
    <scope>NUCLEOTIDE SEQUENCE</scope>
    <source>
        <tissue evidence="8">Antennae</tissue>
    </source>
</reference>
<dbReference type="Gene3D" id="3.40.50.1820">
    <property type="entry name" value="alpha/beta hydrolase"/>
    <property type="match status" value="1"/>
</dbReference>
<feature type="signal peptide" evidence="6">
    <location>
        <begin position="1"/>
        <end position="20"/>
    </location>
</feature>
<dbReference type="GO" id="GO:0052689">
    <property type="term" value="F:carboxylic ester hydrolase activity"/>
    <property type="evidence" value="ECO:0007669"/>
    <property type="project" value="UniProtKB-KW"/>
</dbReference>
<sequence>MKYVKKLVLFTLFAINLVEQPAPEVIIEQGILSGKISEDGSFFEYVGIPYASTNITTRFQPPLPPPKWDGVYKATQEYFCAQALPFTVLGSEDCLKVNVYVPVMAKRPLAVMVYIHGGAFILGSGGKLLYGPEFLVKQDVILVTINYRLGTLGFLCLGIKEAPGNIGLRDQIAALKWVKKNIAAFGGDPDNVTIFGESAGGTSVGLLLASNAANGLYNKAIVQSGSSLTVWAINREPLLTAKLIVQALGYESADPYEIYQILSKVPYKELVSAKVVKILDLFFDPKLLHLPCVEKPLPGIEPVLPDLPYNIMKNKKIDVPLMYGSNSKEGFFLISSETSPETLEDRNDKYLFGSDLEFKSKEEAEIVAKKVKEFYFGDKRISMETILNMTDLYTHLFFEIPLILESEIYINNNNTSVYHYHFDYHGGRNFLKEQSGFVKEPGACHADDILYLFQGRIWPYRVNKEDQVIIDWMTKMFSNFAKYGDPTPPSSNDLPVRWEPSTKEELKFLYIDKEMKMGPMPCPAAYSLWKDLYEKYRRKKL</sequence>